<reference evidence="1" key="1">
    <citation type="submission" date="2019-02" db="EMBL/GenBank/DDBJ databases">
        <authorList>
            <person name="Li S.-H."/>
        </authorList>
    </citation>
    <scope>NUCLEOTIDE SEQUENCE</scope>
    <source>
        <strain evidence="1">IMCC11814</strain>
    </source>
</reference>
<name>A0ABT3T475_9GAMM</name>
<dbReference type="PANTHER" id="PTHR42877">
    <property type="entry name" value="L-ORNITHINE N(5)-MONOOXYGENASE-RELATED"/>
    <property type="match status" value="1"/>
</dbReference>
<dbReference type="Proteomes" id="UP001143304">
    <property type="component" value="Unassembled WGS sequence"/>
</dbReference>
<keyword evidence="2" id="KW-1185">Reference proteome</keyword>
<dbReference type="InterPro" id="IPR036188">
    <property type="entry name" value="FAD/NAD-bd_sf"/>
</dbReference>
<sequence>MDADNSQPAVAGDHYAQVIVVGAGFAGIGAAVKLREADFDFLVIEKGEQVGGVWRDNVYPDCACDIPSSFYSFSFAPKPDWSHFYARQAEILEYTEQTVKRFDLCNQIHLQRELLEARWDETKNEWCLETNAGVYRCRFVIMACGPMHVPVTPDIPGRDSFTGTAFHSARWDKQYNFDDKRVAVIGSGASAIQFLPVLRKQAKHLTLFQRTPPWVLPKMDIPVATKWQRRFARFPFLQRLLRRLLYLQFELLNSGLNRPAIVKRLQSAAMRNIRRGVKDPVLREQLVPDYTIGCKRILQSNTWYPALAADNVSVTGGVREIDGDTVIAADGSRHVADVIIYGTGFEVANPPIAERIVGKSGDTLADCWQGSPSVYLGTLPEECPNLFMTFGPNLYTFSSAFVIIEAQLKLVMRALTEARDQQVLAFSVGNRRNRAFNDELQQALSKTVWNAGGCSSYFIDRNGKNSSNWPWTTFRMRRKFASFRLRDCDVSKS</sequence>
<comment type="caution">
    <text evidence="1">The sequence shown here is derived from an EMBL/GenBank/DDBJ whole genome shotgun (WGS) entry which is preliminary data.</text>
</comment>
<dbReference type="Gene3D" id="3.50.50.60">
    <property type="entry name" value="FAD/NAD(P)-binding domain"/>
    <property type="match status" value="2"/>
</dbReference>
<evidence type="ECO:0000313" key="1">
    <source>
        <dbReference type="EMBL" id="MCX2977064.1"/>
    </source>
</evidence>
<dbReference type="SUPFAM" id="SSF51905">
    <property type="entry name" value="FAD/NAD(P)-binding domain"/>
    <property type="match status" value="2"/>
</dbReference>
<dbReference type="EMBL" id="SHNO01000001">
    <property type="protein sequence ID" value="MCX2977064.1"/>
    <property type="molecule type" value="Genomic_DNA"/>
</dbReference>
<dbReference type="PRINTS" id="PR00368">
    <property type="entry name" value="FADPNR"/>
</dbReference>
<dbReference type="PANTHER" id="PTHR42877:SF4">
    <property type="entry name" value="FAD_NAD(P)-BINDING DOMAIN-CONTAINING PROTEIN-RELATED"/>
    <property type="match status" value="1"/>
</dbReference>
<dbReference type="InterPro" id="IPR051209">
    <property type="entry name" value="FAD-bind_Monooxygenase_sf"/>
</dbReference>
<dbReference type="PRINTS" id="PR00469">
    <property type="entry name" value="PNDRDTASEII"/>
</dbReference>
<dbReference type="Pfam" id="PF13738">
    <property type="entry name" value="Pyr_redox_3"/>
    <property type="match status" value="1"/>
</dbReference>
<accession>A0ABT3T475</accession>
<gene>
    <name evidence="1" type="ORF">EYC82_06820</name>
</gene>
<evidence type="ECO:0000313" key="2">
    <source>
        <dbReference type="Proteomes" id="UP001143304"/>
    </source>
</evidence>
<proteinExistence type="predicted"/>
<dbReference type="RefSeq" id="WP_279248792.1">
    <property type="nucleotide sequence ID" value="NZ_SHNO01000001.1"/>
</dbReference>
<protein>
    <submittedName>
        <fullName evidence="1">NAD(P)/FAD-dependent oxidoreductase</fullName>
    </submittedName>
</protein>
<organism evidence="1 2">
    <name type="scientific">Candidatus Marimicrobium litorale</name>
    <dbReference type="NCBI Taxonomy" id="2518991"/>
    <lineage>
        <taxon>Bacteria</taxon>
        <taxon>Pseudomonadati</taxon>
        <taxon>Pseudomonadota</taxon>
        <taxon>Gammaproteobacteria</taxon>
        <taxon>Cellvibrionales</taxon>
        <taxon>Halieaceae</taxon>
        <taxon>Marimicrobium</taxon>
    </lineage>
</organism>